<dbReference type="Gene3D" id="3.30.420.40">
    <property type="match status" value="1"/>
</dbReference>
<gene>
    <name evidence="1" type="ORF">RDI58_011352</name>
</gene>
<dbReference type="InterPro" id="IPR043129">
    <property type="entry name" value="ATPase_NBD"/>
</dbReference>
<dbReference type="Proteomes" id="UP001371456">
    <property type="component" value="Unassembled WGS sequence"/>
</dbReference>
<comment type="caution">
    <text evidence="1">The sequence shown here is derived from an EMBL/GenBank/DDBJ whole genome shotgun (WGS) entry which is preliminary data.</text>
</comment>
<keyword evidence="2" id="KW-1185">Reference proteome</keyword>
<protein>
    <recommendedName>
        <fullName evidence="3">Actin</fullName>
    </recommendedName>
</protein>
<dbReference type="EMBL" id="JBANQN010000004">
    <property type="protein sequence ID" value="KAK6792271.1"/>
    <property type="molecule type" value="Genomic_DNA"/>
</dbReference>
<dbReference type="AlphaFoldDB" id="A0AAN8TVM3"/>
<proteinExistence type="predicted"/>
<accession>A0AAN8TVM3</accession>
<name>A0AAN8TVM3_SOLBU</name>
<reference evidence="1 2" key="1">
    <citation type="submission" date="2024-02" db="EMBL/GenBank/DDBJ databases">
        <title>de novo genome assembly of Solanum bulbocastanum strain 11H21.</title>
        <authorList>
            <person name="Hosaka A.J."/>
        </authorList>
    </citation>
    <scope>NUCLEOTIDE SEQUENCE [LARGE SCALE GENOMIC DNA]</scope>
    <source>
        <tissue evidence="1">Young leaves</tissue>
    </source>
</reference>
<evidence type="ECO:0008006" key="3">
    <source>
        <dbReference type="Google" id="ProtNLM"/>
    </source>
</evidence>
<evidence type="ECO:0000313" key="2">
    <source>
        <dbReference type="Proteomes" id="UP001371456"/>
    </source>
</evidence>
<evidence type="ECO:0000313" key="1">
    <source>
        <dbReference type="EMBL" id="KAK6792271.1"/>
    </source>
</evidence>
<organism evidence="1 2">
    <name type="scientific">Solanum bulbocastanum</name>
    <name type="common">Wild potato</name>
    <dbReference type="NCBI Taxonomy" id="147425"/>
    <lineage>
        <taxon>Eukaryota</taxon>
        <taxon>Viridiplantae</taxon>
        <taxon>Streptophyta</taxon>
        <taxon>Embryophyta</taxon>
        <taxon>Tracheophyta</taxon>
        <taxon>Spermatophyta</taxon>
        <taxon>Magnoliopsida</taxon>
        <taxon>eudicotyledons</taxon>
        <taxon>Gunneridae</taxon>
        <taxon>Pentapetalae</taxon>
        <taxon>asterids</taxon>
        <taxon>lamiids</taxon>
        <taxon>Solanales</taxon>
        <taxon>Solanaceae</taxon>
        <taxon>Solanoideae</taxon>
        <taxon>Solaneae</taxon>
        <taxon>Solanum</taxon>
    </lineage>
</organism>
<sequence length="35" mass="3596">MAGFSGDEAPRTVFKSIVGVPRHTGVMLGCSVSVC</sequence>
<dbReference type="SUPFAM" id="SSF53067">
    <property type="entry name" value="Actin-like ATPase domain"/>
    <property type="match status" value="1"/>
</dbReference>